<accession>A0A177NLS2</accession>
<name>A0A177NLS2_9GAMM</name>
<dbReference type="AlphaFoldDB" id="A0A177NLS2"/>
<proteinExistence type="predicted"/>
<sequence>MRSGRILYGGLAIGSLAMLLFVAGFFCFRLGLAWLAGLFYAVAGKVLLLAFVGLGLFGLFALATALYRQLCGYFRRDVTEMRCWFALRNQVRDAGLRSAAEARQLHYRMQLQRGRLAAANHRKHLRQLRRAIDGELAAVRNRLPAATYKSLRKSLRRHYKQADAAAMLALHNQLPCL</sequence>
<protein>
    <submittedName>
        <fullName evidence="2">Uncharacterized protein</fullName>
    </submittedName>
</protein>
<dbReference type="OrthoDB" id="9947982at2"/>
<keyword evidence="1" id="KW-1133">Transmembrane helix</keyword>
<keyword evidence="1" id="KW-0472">Membrane</keyword>
<organism evidence="2 3">
    <name type="scientific">Methylomonas koyamae</name>
    <dbReference type="NCBI Taxonomy" id="702114"/>
    <lineage>
        <taxon>Bacteria</taxon>
        <taxon>Pseudomonadati</taxon>
        <taxon>Pseudomonadota</taxon>
        <taxon>Gammaproteobacteria</taxon>
        <taxon>Methylococcales</taxon>
        <taxon>Methylococcaceae</taxon>
        <taxon>Methylomonas</taxon>
    </lineage>
</organism>
<feature type="transmembrane region" description="Helical" evidence="1">
    <location>
        <begin position="7"/>
        <end position="40"/>
    </location>
</feature>
<gene>
    <name evidence="2" type="ORF">A1507_09190</name>
</gene>
<dbReference type="EMBL" id="LUUJ01000057">
    <property type="protein sequence ID" value="OAI18524.1"/>
    <property type="molecule type" value="Genomic_DNA"/>
</dbReference>
<dbReference type="Proteomes" id="UP000077857">
    <property type="component" value="Unassembled WGS sequence"/>
</dbReference>
<dbReference type="RefSeq" id="WP_064039926.1">
    <property type="nucleotide sequence ID" value="NZ_LUUJ01000057.1"/>
</dbReference>
<comment type="caution">
    <text evidence="2">The sequence shown here is derived from an EMBL/GenBank/DDBJ whole genome shotgun (WGS) entry which is preliminary data.</text>
</comment>
<feature type="transmembrane region" description="Helical" evidence="1">
    <location>
        <begin position="46"/>
        <end position="67"/>
    </location>
</feature>
<reference evidence="2 3" key="1">
    <citation type="submission" date="2016-03" db="EMBL/GenBank/DDBJ databases">
        <authorList>
            <person name="Ploux O."/>
        </authorList>
    </citation>
    <scope>NUCLEOTIDE SEQUENCE [LARGE SCALE GENOMIC DNA]</scope>
    <source>
        <strain evidence="2 3">R-45378</strain>
    </source>
</reference>
<evidence type="ECO:0000256" key="1">
    <source>
        <dbReference type="SAM" id="Phobius"/>
    </source>
</evidence>
<evidence type="ECO:0000313" key="2">
    <source>
        <dbReference type="EMBL" id="OAI18524.1"/>
    </source>
</evidence>
<keyword evidence="1" id="KW-0812">Transmembrane</keyword>
<evidence type="ECO:0000313" key="3">
    <source>
        <dbReference type="Proteomes" id="UP000077857"/>
    </source>
</evidence>